<feature type="transmembrane region" description="Helical" evidence="1">
    <location>
        <begin position="315"/>
        <end position="338"/>
    </location>
</feature>
<feature type="transmembrane region" description="Helical" evidence="1">
    <location>
        <begin position="345"/>
        <end position="372"/>
    </location>
</feature>
<feature type="transmembrane region" description="Helical" evidence="1">
    <location>
        <begin position="195"/>
        <end position="216"/>
    </location>
</feature>
<feature type="transmembrane region" description="Helical" evidence="1">
    <location>
        <begin position="52"/>
        <end position="69"/>
    </location>
</feature>
<feature type="transmembrane region" description="Helical" evidence="1">
    <location>
        <begin position="81"/>
        <end position="100"/>
    </location>
</feature>
<proteinExistence type="predicted"/>
<dbReference type="EMBL" id="FMJE01000002">
    <property type="protein sequence ID" value="SCM78394.1"/>
    <property type="molecule type" value="Genomic_DNA"/>
</dbReference>
<gene>
    <name evidence="2" type="ORF">KL86SPO_20017</name>
</gene>
<feature type="transmembrane region" description="Helical" evidence="1">
    <location>
        <begin position="431"/>
        <end position="452"/>
    </location>
</feature>
<sequence>MKLLCKIVLLALAGLHLIKPFVTIDLSAAICITAVVVLFSGMTMMGKGFFKATLTFLFIGLALLFYFGQPLSIWTAAVNSMTNVIAILVVMQTFSIPIKIGQYNTALQYWLNKSVRGEGPLFLLTTAATHIFTSFLMFGAIPVMISLMEHTLKKSVGNYQRFMAAAVSRGYALASLWAPGAINLFLVIQATGVSWSAVFVPGVILSFIGMAISYGIESKLHLKADAVRPAVSGAQALPAEKPAGRRVLHIFLAVAGLIMLTLLFDRLHIGATYNRIILAGFVVIFAWLSWLSREFSITAAVKSYWQEGVLKTADLAPFFIAMGIFSTALEHSGFMVLLQAALQQAAGVLGIFSIVLVPLLIILAAVFGLHPFMTIVMFGKILTLLSLPVTSLTLALCLAVGGSISYMVSPFAGLILTLAKMINAKAKEVALRWNWQFCLVYFFVGIVFAYYWGQNM</sequence>
<feature type="transmembrane region" description="Helical" evidence="1">
    <location>
        <begin position="276"/>
        <end position="295"/>
    </location>
</feature>
<keyword evidence="1" id="KW-0472">Membrane</keyword>
<evidence type="ECO:0000256" key="1">
    <source>
        <dbReference type="SAM" id="Phobius"/>
    </source>
</evidence>
<keyword evidence="1" id="KW-1133">Transmembrane helix</keyword>
<keyword evidence="1" id="KW-0812">Transmembrane</keyword>
<feature type="transmembrane region" description="Helical" evidence="1">
    <location>
        <begin position="121"/>
        <end position="148"/>
    </location>
</feature>
<organism evidence="2">
    <name type="scientific">uncultured Sporomusa sp</name>
    <dbReference type="NCBI Taxonomy" id="307249"/>
    <lineage>
        <taxon>Bacteria</taxon>
        <taxon>Bacillati</taxon>
        <taxon>Bacillota</taxon>
        <taxon>Negativicutes</taxon>
        <taxon>Selenomonadales</taxon>
        <taxon>Sporomusaceae</taxon>
        <taxon>Sporomusa</taxon>
        <taxon>environmental samples</taxon>
    </lineage>
</organism>
<evidence type="ECO:0000313" key="2">
    <source>
        <dbReference type="EMBL" id="SCM78394.1"/>
    </source>
</evidence>
<protein>
    <submittedName>
        <fullName evidence="2">Uncharacterized protein</fullName>
    </submittedName>
</protein>
<dbReference type="AlphaFoldDB" id="A0A212LLG3"/>
<feature type="transmembrane region" description="Helical" evidence="1">
    <location>
        <begin position="27"/>
        <end position="45"/>
    </location>
</feature>
<reference evidence="2" key="1">
    <citation type="submission" date="2016-08" db="EMBL/GenBank/DDBJ databases">
        <authorList>
            <person name="Seilhamer J.J."/>
        </authorList>
    </citation>
    <scope>NUCLEOTIDE SEQUENCE</scope>
    <source>
        <strain evidence="2">86</strain>
    </source>
</reference>
<dbReference type="RefSeq" id="WP_288183075.1">
    <property type="nucleotide sequence ID" value="NZ_LT608335.1"/>
</dbReference>
<accession>A0A212LLG3</accession>
<feature type="transmembrane region" description="Helical" evidence="1">
    <location>
        <begin position="247"/>
        <end position="264"/>
    </location>
</feature>
<name>A0A212LLG3_9FIRM</name>
<feature type="transmembrane region" description="Helical" evidence="1">
    <location>
        <begin position="392"/>
        <end position="419"/>
    </location>
</feature>
<feature type="transmembrane region" description="Helical" evidence="1">
    <location>
        <begin position="168"/>
        <end position="188"/>
    </location>
</feature>